<feature type="binding site" evidence="5">
    <location>
        <position position="224"/>
    </location>
    <ligand>
        <name>dimethylallyl diphosphate</name>
        <dbReference type="ChEBI" id="CHEBI:57623"/>
    </ligand>
</feature>
<evidence type="ECO:0000256" key="2">
    <source>
        <dbReference type="ARBA" id="ARBA00022723"/>
    </source>
</evidence>
<feature type="domain" description="TRAM" evidence="7">
    <location>
        <begin position="521"/>
        <end position="585"/>
    </location>
</feature>
<comment type="pathway">
    <text evidence="5">Isoprenoid biosynthesis; isopentenyl diphosphate biosynthesis via DXP pathway; isopentenyl diphosphate from 1-deoxy-D-xylulose 5-phosphate: step 6/6.</text>
</comment>
<dbReference type="CDD" id="cd05687">
    <property type="entry name" value="S1_RPS1_repeat_ec1_hs1"/>
    <property type="match status" value="1"/>
</dbReference>
<comment type="cofactor">
    <cofactor evidence="5">
        <name>[4Fe-4S] cluster</name>
        <dbReference type="ChEBI" id="CHEBI:49883"/>
    </cofactor>
    <text evidence="5">Binds 1 [4Fe-4S] cluster per subunit.</text>
</comment>
<feature type="binding site" evidence="5">
    <location>
        <position position="223"/>
    </location>
    <ligand>
        <name>isopentenyl diphosphate</name>
        <dbReference type="ChEBI" id="CHEBI:128769"/>
    </ligand>
</feature>
<dbReference type="InterPro" id="IPR003029">
    <property type="entry name" value="S1_domain"/>
</dbReference>
<feature type="binding site" evidence="5">
    <location>
        <position position="225"/>
    </location>
    <ligand>
        <name>isopentenyl diphosphate</name>
        <dbReference type="ChEBI" id="CHEBI:128769"/>
    </ligand>
</feature>
<dbReference type="GO" id="GO:0051745">
    <property type="term" value="F:4-hydroxy-3-methylbut-2-enyl diphosphate reductase activity"/>
    <property type="evidence" value="ECO:0007669"/>
    <property type="project" value="UniProtKB-UniRule"/>
</dbReference>
<dbReference type="PANTHER" id="PTHR30426">
    <property type="entry name" value="4-HYDROXY-3-METHYLBUT-2-ENYL DIPHOSPHATE REDUCTASE"/>
    <property type="match status" value="1"/>
</dbReference>
<dbReference type="InterPro" id="IPR035104">
    <property type="entry name" value="Ribosomal_protein_S1-like"/>
</dbReference>
<keyword evidence="1 5" id="KW-0004">4Fe-4S</keyword>
<keyword evidence="5 8" id="KW-0560">Oxidoreductase</keyword>
<comment type="pathway">
    <text evidence="5">Isoprenoid biosynthesis; dimethylallyl diphosphate biosynthesis; dimethylallyl diphosphate from (2E)-4-hydroxy-3-methylbutenyl diphosphate: step 1/1.</text>
</comment>
<feature type="binding site" evidence="5">
    <location>
        <position position="167"/>
    </location>
    <ligand>
        <name>(2E)-4-hydroxy-3-methylbut-2-enyl diphosphate</name>
        <dbReference type="ChEBI" id="CHEBI:128753"/>
    </ligand>
</feature>
<feature type="binding site" evidence="5">
    <location>
        <position position="223"/>
    </location>
    <ligand>
        <name>dimethylallyl diphosphate</name>
        <dbReference type="ChEBI" id="CHEBI:57623"/>
    </ligand>
</feature>
<dbReference type="InterPro" id="IPR012340">
    <property type="entry name" value="NA-bd_OB-fold"/>
</dbReference>
<comment type="catalytic activity">
    <reaction evidence="5">
        <text>isopentenyl diphosphate + 2 oxidized [2Fe-2S]-[ferredoxin] + H2O = (2E)-4-hydroxy-3-methylbut-2-enyl diphosphate + 2 reduced [2Fe-2S]-[ferredoxin] + 2 H(+)</text>
        <dbReference type="Rhea" id="RHEA:24488"/>
        <dbReference type="Rhea" id="RHEA-COMP:10000"/>
        <dbReference type="Rhea" id="RHEA-COMP:10001"/>
        <dbReference type="ChEBI" id="CHEBI:15377"/>
        <dbReference type="ChEBI" id="CHEBI:15378"/>
        <dbReference type="ChEBI" id="CHEBI:33737"/>
        <dbReference type="ChEBI" id="CHEBI:33738"/>
        <dbReference type="ChEBI" id="CHEBI:128753"/>
        <dbReference type="ChEBI" id="CHEBI:128769"/>
        <dbReference type="EC" id="1.17.7.4"/>
    </reaction>
</comment>
<feature type="binding site" evidence="5">
    <location>
        <position position="123"/>
    </location>
    <ligand>
        <name>dimethylallyl diphosphate</name>
        <dbReference type="ChEBI" id="CHEBI:57623"/>
    </ligand>
</feature>
<dbReference type="HAMAP" id="MF_00191">
    <property type="entry name" value="IspH"/>
    <property type="match status" value="1"/>
</dbReference>
<dbReference type="SUPFAM" id="SSF50249">
    <property type="entry name" value="Nucleic acid-binding proteins"/>
    <property type="match status" value="4"/>
</dbReference>
<keyword evidence="4 5" id="KW-0411">Iron-sulfur</keyword>
<dbReference type="CDD" id="cd04465">
    <property type="entry name" value="S1_RPS1_repeat_ec2_hs2"/>
    <property type="match status" value="1"/>
</dbReference>
<proteinExistence type="inferred from homology"/>
<sequence length="657" mass="72236">MTLRLAKSAGFCFGVNRAVDLVYELTKTGGSIKTLGPIIHNPQVVEDLAQKGVEILDSPDQAKPGDTVVIRSHGVDAQTEERLRQTGAEVVDATCPFVAKIHRIVRAASQEGKTVLIAGSPDHPEVQGIVGHCKGECYVAQTTQELEKILKETGAGSVKNAILVAQTTFNTEIWGNFINSSKKLCTKLEFFDTICNATNQRQKEAIQLAQESDRMIVIGGRHSSNTHKLYEVCSRYCPTVLVETAGELDAVDLSGAERIGVTAGASTPAHIIKEVLQTMSEITSNENFAEMLEQNLSEDAKLYTGKRVKGVVIDIRPNEVVVDLGAKQTGFVAKDEMTDNSDQSLDQVVSKGDEINLIVLKVNDQEGTVACSKKRCDAQAGYEEIKKAFEEGAVLEGVITNVVKGGVLVLSHNTKVFIPASQVSDHRVEDLNTMLKKEVRFKILEINERRGRALGSIRAVLNEERKAKEEEFWKTVEIGKKYTGEVKSLTSYGAFVDLGGVDGMIHITELSWGKLKHPSEVVNVGDVVEVYVKDLDPERHRISLGYKKSEDNPWNIFMNQYHIGDVVKVKIVSFTNYGAFATIIPGIDGLIHISQIANQRVEKISDILTLGEEVDVKIIDINPENKRVSLSMRALLPETDQKIVRSNDENDEDEGEA</sequence>
<feature type="binding site" evidence="5">
    <location>
        <position position="224"/>
    </location>
    <ligand>
        <name>(2E)-4-hydroxy-3-methylbut-2-enyl diphosphate</name>
        <dbReference type="ChEBI" id="CHEBI:128753"/>
    </ligand>
</feature>
<dbReference type="GO" id="GO:0046872">
    <property type="term" value="F:metal ion binding"/>
    <property type="evidence" value="ECO:0007669"/>
    <property type="project" value="UniProtKB-KW"/>
</dbReference>
<accession>A0A9D1DC55</accession>
<comment type="similarity">
    <text evidence="5">Belongs to the IspH family.</text>
</comment>
<evidence type="ECO:0000259" key="7">
    <source>
        <dbReference type="PROSITE" id="PS50926"/>
    </source>
</evidence>
<name>A0A9D1DC55_9FIRM</name>
<feature type="binding site" evidence="5">
    <location>
        <position position="225"/>
    </location>
    <ligand>
        <name>dimethylallyl diphosphate</name>
        <dbReference type="ChEBI" id="CHEBI:57623"/>
    </ligand>
</feature>
<feature type="binding site" evidence="5">
    <location>
        <position position="40"/>
    </location>
    <ligand>
        <name>isopentenyl diphosphate</name>
        <dbReference type="ChEBI" id="CHEBI:128769"/>
    </ligand>
</feature>
<dbReference type="NCBIfam" id="NF000907">
    <property type="entry name" value="PRK00087.1"/>
    <property type="match status" value="1"/>
</dbReference>
<dbReference type="EMBL" id="DVGY01000084">
    <property type="protein sequence ID" value="HIR40922.1"/>
    <property type="molecule type" value="Genomic_DNA"/>
</dbReference>
<feature type="domain" description="S1 motif" evidence="6">
    <location>
        <begin position="479"/>
        <end position="547"/>
    </location>
</feature>
<evidence type="ECO:0000256" key="5">
    <source>
        <dbReference type="HAMAP-Rule" id="MF_00191"/>
    </source>
</evidence>
<feature type="domain" description="S1 motif" evidence="6">
    <location>
        <begin position="305"/>
        <end position="374"/>
    </location>
</feature>
<dbReference type="Gene3D" id="2.40.50.140">
    <property type="entry name" value="Nucleic acid-binding proteins"/>
    <property type="match status" value="4"/>
</dbReference>
<feature type="binding site" evidence="5">
    <location>
        <position position="95"/>
    </location>
    <ligand>
        <name>[4Fe-4S] cluster</name>
        <dbReference type="ChEBI" id="CHEBI:49883"/>
    </ligand>
</feature>
<reference evidence="8" key="1">
    <citation type="submission" date="2020-10" db="EMBL/GenBank/DDBJ databases">
        <authorList>
            <person name="Gilroy R."/>
        </authorList>
    </citation>
    <scope>NUCLEOTIDE SEQUENCE</scope>
    <source>
        <strain evidence="8">CHK184-25365</strain>
    </source>
</reference>
<feature type="binding site" evidence="5">
    <location>
        <position position="195"/>
    </location>
    <ligand>
        <name>[4Fe-4S] cluster</name>
        <dbReference type="ChEBI" id="CHEBI:49883"/>
    </ligand>
</feature>
<dbReference type="PRINTS" id="PR00681">
    <property type="entry name" value="RIBOSOMALS1"/>
</dbReference>
<comment type="function">
    <text evidence="5">Catalyzes the conversion of 1-hydroxy-2-methyl-2-(E)-butenyl 4-diphosphate (HMBPP) into a mixture of isopentenyl diphosphate (IPP) and dimethylallyl diphosphate (DMAPP). Acts in the terminal step of the DOXP/MEP pathway for isoprenoid precursor biosynthesis.</text>
</comment>
<feature type="binding site" evidence="5">
    <location>
        <position position="224"/>
    </location>
    <ligand>
        <name>isopentenyl diphosphate</name>
        <dbReference type="ChEBI" id="CHEBI:128769"/>
    </ligand>
</feature>
<feature type="binding site" evidence="5">
    <location>
        <position position="73"/>
    </location>
    <ligand>
        <name>dimethylallyl diphosphate</name>
        <dbReference type="ChEBI" id="CHEBI:57623"/>
    </ligand>
</feature>
<dbReference type="Proteomes" id="UP000886749">
    <property type="component" value="Unassembled WGS sequence"/>
</dbReference>
<feature type="binding site" evidence="5">
    <location>
        <position position="266"/>
    </location>
    <ligand>
        <name>(2E)-4-hydroxy-3-methylbut-2-enyl diphosphate</name>
        <dbReference type="ChEBI" id="CHEBI:128753"/>
    </ligand>
</feature>
<dbReference type="InterPro" id="IPR003451">
    <property type="entry name" value="LytB/IspH"/>
</dbReference>
<dbReference type="SMART" id="SM00316">
    <property type="entry name" value="S1"/>
    <property type="match status" value="4"/>
</dbReference>
<dbReference type="GO" id="GO:0019288">
    <property type="term" value="P:isopentenyl diphosphate biosynthetic process, methylerythritol 4-phosphate pathway"/>
    <property type="evidence" value="ECO:0007669"/>
    <property type="project" value="UniProtKB-UniRule"/>
</dbReference>
<evidence type="ECO:0000256" key="4">
    <source>
        <dbReference type="ARBA" id="ARBA00023014"/>
    </source>
</evidence>
<feature type="binding site" evidence="5">
    <location>
        <position position="266"/>
    </location>
    <ligand>
        <name>isopentenyl diphosphate</name>
        <dbReference type="ChEBI" id="CHEBI:128769"/>
    </ligand>
</feature>
<reference evidence="8" key="2">
    <citation type="journal article" date="2021" name="PeerJ">
        <title>Extensive microbial diversity within the chicken gut microbiome revealed by metagenomics and culture.</title>
        <authorList>
            <person name="Gilroy R."/>
            <person name="Ravi A."/>
            <person name="Getino M."/>
            <person name="Pursley I."/>
            <person name="Horton D.L."/>
            <person name="Alikhan N.F."/>
            <person name="Baker D."/>
            <person name="Gharbi K."/>
            <person name="Hall N."/>
            <person name="Watson M."/>
            <person name="Adriaenssens E.M."/>
            <person name="Foster-Nyarko E."/>
            <person name="Jarju S."/>
            <person name="Secka A."/>
            <person name="Antonio M."/>
            <person name="Oren A."/>
            <person name="Chaudhuri R.R."/>
            <person name="La Ragione R."/>
            <person name="Hildebrand F."/>
            <person name="Pallen M.J."/>
        </authorList>
    </citation>
    <scope>NUCLEOTIDE SEQUENCE</scope>
    <source>
        <strain evidence="8">CHK184-25365</strain>
    </source>
</reference>
<dbReference type="GO" id="GO:0003676">
    <property type="term" value="F:nucleic acid binding"/>
    <property type="evidence" value="ECO:0007669"/>
    <property type="project" value="InterPro"/>
</dbReference>
<feature type="binding site" evidence="5">
    <location>
        <position position="12"/>
    </location>
    <ligand>
        <name>[4Fe-4S] cluster</name>
        <dbReference type="ChEBI" id="CHEBI:49883"/>
    </ligand>
</feature>
<dbReference type="GO" id="GO:0016114">
    <property type="term" value="P:terpenoid biosynthetic process"/>
    <property type="evidence" value="ECO:0007669"/>
    <property type="project" value="UniProtKB-UniRule"/>
</dbReference>
<evidence type="ECO:0000259" key="6">
    <source>
        <dbReference type="PROSITE" id="PS50126"/>
    </source>
</evidence>
<dbReference type="GO" id="GO:0050992">
    <property type="term" value="P:dimethylallyl diphosphate biosynthetic process"/>
    <property type="evidence" value="ECO:0007669"/>
    <property type="project" value="UniProtKB-UniRule"/>
</dbReference>
<keyword evidence="3 5" id="KW-0408">Iron</keyword>
<keyword evidence="5" id="KW-0414">Isoprene biosynthesis</keyword>
<dbReference type="CDD" id="cd13944">
    <property type="entry name" value="lytB_ispH"/>
    <property type="match status" value="1"/>
</dbReference>
<evidence type="ECO:0000313" key="8">
    <source>
        <dbReference type="EMBL" id="HIR40922.1"/>
    </source>
</evidence>
<evidence type="ECO:0000313" key="9">
    <source>
        <dbReference type="Proteomes" id="UP000886749"/>
    </source>
</evidence>
<dbReference type="GO" id="GO:0005840">
    <property type="term" value="C:ribosome"/>
    <property type="evidence" value="ECO:0007669"/>
    <property type="project" value="UniProtKB-KW"/>
</dbReference>
<dbReference type="AlphaFoldDB" id="A0A9D1DC55"/>
<keyword evidence="2 5" id="KW-0479">Metal-binding</keyword>
<evidence type="ECO:0000256" key="1">
    <source>
        <dbReference type="ARBA" id="ARBA00022485"/>
    </source>
</evidence>
<dbReference type="PANTHER" id="PTHR30426:SF0">
    <property type="entry name" value="4-HYDROXY-3-METHYLBUT-2-ENYL DIPHOSPHATE REDUCTASE"/>
    <property type="match status" value="1"/>
</dbReference>
<evidence type="ECO:0000256" key="3">
    <source>
        <dbReference type="ARBA" id="ARBA00023004"/>
    </source>
</evidence>
<feature type="binding site" evidence="5">
    <location>
        <position position="40"/>
    </location>
    <ligand>
        <name>(2E)-4-hydroxy-3-methylbut-2-enyl diphosphate</name>
        <dbReference type="ChEBI" id="CHEBI:128753"/>
    </ligand>
</feature>
<dbReference type="NCBIfam" id="TIGR00216">
    <property type="entry name" value="ispH_lytB"/>
    <property type="match status" value="1"/>
</dbReference>
<feature type="binding site" evidence="5">
    <location>
        <position position="73"/>
    </location>
    <ligand>
        <name>isopentenyl diphosphate</name>
        <dbReference type="ChEBI" id="CHEBI:128769"/>
    </ligand>
</feature>
<comment type="catalytic activity">
    <reaction evidence="5">
        <text>dimethylallyl diphosphate + 2 oxidized [2Fe-2S]-[ferredoxin] + H2O = (2E)-4-hydroxy-3-methylbut-2-enyl diphosphate + 2 reduced [2Fe-2S]-[ferredoxin] + 2 H(+)</text>
        <dbReference type="Rhea" id="RHEA:24825"/>
        <dbReference type="Rhea" id="RHEA-COMP:10000"/>
        <dbReference type="Rhea" id="RHEA-COMP:10001"/>
        <dbReference type="ChEBI" id="CHEBI:15377"/>
        <dbReference type="ChEBI" id="CHEBI:15378"/>
        <dbReference type="ChEBI" id="CHEBI:33737"/>
        <dbReference type="ChEBI" id="CHEBI:33738"/>
        <dbReference type="ChEBI" id="CHEBI:57623"/>
        <dbReference type="ChEBI" id="CHEBI:128753"/>
        <dbReference type="EC" id="1.17.7.4"/>
    </reaction>
</comment>
<dbReference type="Gene3D" id="3.40.1010.20">
    <property type="entry name" value="4-hydroxy-3-methylbut-2-enyl diphosphate reductase, catalytic domain"/>
    <property type="match status" value="2"/>
</dbReference>
<dbReference type="NCBIfam" id="NF005208">
    <property type="entry name" value="PRK06676.1"/>
    <property type="match status" value="1"/>
</dbReference>
<protein>
    <recommendedName>
        <fullName evidence="5">4-hydroxy-3-methylbut-2-enyl diphosphate reductase</fullName>
        <shortName evidence="5">HMBPP reductase</shortName>
        <ecNumber evidence="5">1.17.7.4</ecNumber>
    </recommendedName>
</protein>
<feature type="binding site" evidence="5">
    <location>
        <position position="73"/>
    </location>
    <ligand>
        <name>(2E)-4-hydroxy-3-methylbut-2-enyl diphosphate</name>
        <dbReference type="ChEBI" id="CHEBI:128753"/>
    </ligand>
</feature>
<dbReference type="Pfam" id="PF02401">
    <property type="entry name" value="LYTB"/>
    <property type="match status" value="1"/>
</dbReference>
<organism evidence="8 9">
    <name type="scientific">Candidatus Egerieicola pullicola</name>
    <dbReference type="NCBI Taxonomy" id="2840775"/>
    <lineage>
        <taxon>Bacteria</taxon>
        <taxon>Bacillati</taxon>
        <taxon>Bacillota</taxon>
        <taxon>Clostridia</taxon>
        <taxon>Eubacteriales</taxon>
        <taxon>Oscillospiraceae</taxon>
        <taxon>Oscillospiraceae incertae sedis</taxon>
        <taxon>Candidatus Egerieicola</taxon>
    </lineage>
</organism>
<feature type="binding site" evidence="5">
    <location>
        <position position="123"/>
    </location>
    <ligand>
        <name>(2E)-4-hydroxy-3-methylbut-2-enyl diphosphate</name>
        <dbReference type="ChEBI" id="CHEBI:128753"/>
    </ligand>
</feature>
<feature type="binding site" evidence="5">
    <location>
        <position position="266"/>
    </location>
    <ligand>
        <name>dimethylallyl diphosphate</name>
        <dbReference type="ChEBI" id="CHEBI:57623"/>
    </ligand>
</feature>
<comment type="caution">
    <text evidence="8">The sequence shown here is derived from an EMBL/GenBank/DDBJ whole genome shotgun (WGS) entry which is preliminary data.</text>
</comment>
<dbReference type="Pfam" id="PF00575">
    <property type="entry name" value="S1"/>
    <property type="match status" value="4"/>
</dbReference>
<feature type="binding site" evidence="5">
    <location>
        <position position="123"/>
    </location>
    <ligand>
        <name>isopentenyl diphosphate</name>
        <dbReference type="ChEBI" id="CHEBI:128769"/>
    </ligand>
</feature>
<feature type="binding site" evidence="5">
    <location>
        <position position="223"/>
    </location>
    <ligand>
        <name>(2E)-4-hydroxy-3-methylbut-2-enyl diphosphate</name>
        <dbReference type="ChEBI" id="CHEBI:128753"/>
    </ligand>
</feature>
<dbReference type="PROSITE" id="PS50126">
    <property type="entry name" value="S1"/>
    <property type="match status" value="4"/>
</dbReference>
<feature type="binding site" evidence="5">
    <location>
        <position position="225"/>
    </location>
    <ligand>
        <name>(2E)-4-hydroxy-3-methylbut-2-enyl diphosphate</name>
        <dbReference type="ChEBI" id="CHEBI:128753"/>
    </ligand>
</feature>
<keyword evidence="8" id="KW-0689">Ribosomal protein</keyword>
<dbReference type="Gene3D" id="3.40.50.11270">
    <property type="match status" value="1"/>
</dbReference>
<feature type="domain" description="S1 motif" evidence="6">
    <location>
        <begin position="392"/>
        <end position="458"/>
    </location>
</feature>
<dbReference type="InterPro" id="IPR002792">
    <property type="entry name" value="TRAM_dom"/>
</dbReference>
<feature type="binding site" evidence="5">
    <location>
        <position position="40"/>
    </location>
    <ligand>
        <name>dimethylallyl diphosphate</name>
        <dbReference type="ChEBI" id="CHEBI:57623"/>
    </ligand>
</feature>
<dbReference type="GO" id="GO:0051539">
    <property type="term" value="F:4 iron, 4 sulfur cluster binding"/>
    <property type="evidence" value="ECO:0007669"/>
    <property type="project" value="UniProtKB-UniRule"/>
</dbReference>
<dbReference type="EC" id="1.17.7.4" evidence="5"/>
<feature type="domain" description="S1 motif" evidence="6">
    <location>
        <begin position="564"/>
        <end position="633"/>
    </location>
</feature>
<keyword evidence="8" id="KW-0687">Ribonucleoprotein</keyword>
<dbReference type="CDD" id="cd05688">
    <property type="entry name" value="S1_RPS1_repeat_ec3"/>
    <property type="match status" value="1"/>
</dbReference>
<gene>
    <name evidence="5" type="primary">ispH</name>
    <name evidence="8" type="ORF">IAB36_03740</name>
</gene>
<dbReference type="PROSITE" id="PS50926">
    <property type="entry name" value="TRAM"/>
    <property type="match status" value="1"/>
</dbReference>
<feature type="active site" description="Proton donor" evidence="5">
    <location>
        <position position="125"/>
    </location>
</feature>